<dbReference type="OrthoDB" id="8300170at2759"/>
<organism evidence="2 3">
    <name type="scientific">Limosa lapponica baueri</name>
    <dbReference type="NCBI Taxonomy" id="1758121"/>
    <lineage>
        <taxon>Eukaryota</taxon>
        <taxon>Metazoa</taxon>
        <taxon>Chordata</taxon>
        <taxon>Craniata</taxon>
        <taxon>Vertebrata</taxon>
        <taxon>Euteleostomi</taxon>
        <taxon>Archelosauria</taxon>
        <taxon>Archosauria</taxon>
        <taxon>Dinosauria</taxon>
        <taxon>Saurischia</taxon>
        <taxon>Theropoda</taxon>
        <taxon>Coelurosauria</taxon>
        <taxon>Aves</taxon>
        <taxon>Neognathae</taxon>
        <taxon>Neoaves</taxon>
        <taxon>Charadriiformes</taxon>
        <taxon>Scolopacidae</taxon>
        <taxon>Limosa</taxon>
    </lineage>
</organism>
<name>A0A2I0UUC3_LIMLA</name>
<evidence type="ECO:0000313" key="2">
    <source>
        <dbReference type="EMBL" id="PKU49643.1"/>
    </source>
</evidence>
<gene>
    <name evidence="2" type="ORF">llap_27</name>
</gene>
<keyword evidence="3" id="KW-1185">Reference proteome</keyword>
<dbReference type="EMBL" id="KZ505635">
    <property type="protein sequence ID" value="PKU49643.1"/>
    <property type="molecule type" value="Genomic_DNA"/>
</dbReference>
<evidence type="ECO:0000313" key="3">
    <source>
        <dbReference type="Proteomes" id="UP000233556"/>
    </source>
</evidence>
<protein>
    <submittedName>
        <fullName evidence="2">Uncharacterized protein</fullName>
    </submittedName>
</protein>
<proteinExistence type="predicted"/>
<dbReference type="AlphaFoldDB" id="A0A2I0UUC3"/>
<accession>A0A2I0UUC3</accession>
<sequence length="143" mass="15474">MVVLESDSVWIVTTPDKGQDDKFVMGEHESFTITIVGALVDLAHRHRFAALYHLQRLPPTHCTPAVVMVYCVGEAMPVTDRLVLNWNVSMLRKCGEMQFHSGVTPSGVLSPALESSATEGHGPVGASPDEGHEDDQRAGAPLL</sequence>
<reference evidence="3" key="1">
    <citation type="submission" date="2017-11" db="EMBL/GenBank/DDBJ databases">
        <authorList>
            <person name="Lima N.C."/>
            <person name="Parody-Merino A.M."/>
            <person name="Battley P.F."/>
            <person name="Fidler A.E."/>
            <person name="Prosdocimi F."/>
        </authorList>
    </citation>
    <scope>NUCLEOTIDE SEQUENCE [LARGE SCALE GENOMIC DNA]</scope>
</reference>
<evidence type="ECO:0000256" key="1">
    <source>
        <dbReference type="SAM" id="MobiDB-lite"/>
    </source>
</evidence>
<feature type="region of interest" description="Disordered" evidence="1">
    <location>
        <begin position="108"/>
        <end position="143"/>
    </location>
</feature>
<dbReference type="Proteomes" id="UP000233556">
    <property type="component" value="Unassembled WGS sequence"/>
</dbReference>
<reference evidence="3" key="2">
    <citation type="submission" date="2017-12" db="EMBL/GenBank/DDBJ databases">
        <title>Genome sequence of the Bar-tailed Godwit (Limosa lapponica baueri).</title>
        <authorList>
            <person name="Lima N.C.B."/>
            <person name="Parody-Merino A.M."/>
            <person name="Battley P.F."/>
            <person name="Fidler A.E."/>
            <person name="Prosdocimi F."/>
        </authorList>
    </citation>
    <scope>NUCLEOTIDE SEQUENCE [LARGE SCALE GENOMIC DNA]</scope>
</reference>